<dbReference type="OrthoDB" id="10250320at2759"/>
<dbReference type="eggNOG" id="ENOG502RHZQ">
    <property type="taxonomic scope" value="Eukaryota"/>
</dbReference>
<dbReference type="GO" id="GO:0016538">
    <property type="term" value="F:cyclin-dependent protein serine/threonine kinase regulator activity"/>
    <property type="evidence" value="ECO:0000318"/>
    <property type="project" value="GO_Central"/>
</dbReference>
<dbReference type="GO" id="GO:0000307">
    <property type="term" value="C:cyclin-dependent protein kinase holoenzyme complex"/>
    <property type="evidence" value="ECO:0000318"/>
    <property type="project" value="GO_Central"/>
</dbReference>
<proteinExistence type="predicted"/>
<dbReference type="KEGG" id="dpp:DICPUDRAFT_150062"/>
<reference evidence="2" key="1">
    <citation type="journal article" date="2011" name="Genome Biol.">
        <title>Comparative genomics of the social amoebae Dictyostelium discoideum and Dictyostelium purpureum.</title>
        <authorList>
            <consortium name="US DOE Joint Genome Institute (JGI-PGF)"/>
            <person name="Sucgang R."/>
            <person name="Kuo A."/>
            <person name="Tian X."/>
            <person name="Salerno W."/>
            <person name="Parikh A."/>
            <person name="Feasley C.L."/>
            <person name="Dalin E."/>
            <person name="Tu H."/>
            <person name="Huang E."/>
            <person name="Barry K."/>
            <person name="Lindquist E."/>
            <person name="Shapiro H."/>
            <person name="Bruce D."/>
            <person name="Schmutz J."/>
            <person name="Salamov A."/>
            <person name="Fey P."/>
            <person name="Gaudet P."/>
            <person name="Anjard C."/>
            <person name="Babu M.M."/>
            <person name="Basu S."/>
            <person name="Bushmanova Y."/>
            <person name="van der Wel H."/>
            <person name="Katoh-Kurasawa M."/>
            <person name="Dinh C."/>
            <person name="Coutinho P.M."/>
            <person name="Saito T."/>
            <person name="Elias M."/>
            <person name="Schaap P."/>
            <person name="Kay R.R."/>
            <person name="Henrissat B."/>
            <person name="Eichinger L."/>
            <person name="Rivero F."/>
            <person name="Putnam N.H."/>
            <person name="West C.M."/>
            <person name="Loomis W.F."/>
            <person name="Chisholm R.L."/>
            <person name="Shaulsky G."/>
            <person name="Strassmann J.E."/>
            <person name="Queller D.C."/>
            <person name="Kuspa A."/>
            <person name="Grigoriev I.V."/>
        </authorList>
    </citation>
    <scope>NUCLEOTIDE SEQUENCE [LARGE SCALE GENOMIC DNA]</scope>
    <source>
        <strain evidence="2">QSDP1</strain>
    </source>
</reference>
<accession>F0ZFD0</accession>
<dbReference type="GO" id="GO:0005634">
    <property type="term" value="C:nucleus"/>
    <property type="evidence" value="ECO:0000318"/>
    <property type="project" value="GO_Central"/>
</dbReference>
<dbReference type="EMBL" id="GL871001">
    <property type="protein sequence ID" value="EGC37363.1"/>
    <property type="molecule type" value="Genomic_DNA"/>
</dbReference>
<dbReference type="RefSeq" id="XP_003286104.1">
    <property type="nucleotide sequence ID" value="XM_003286056.1"/>
</dbReference>
<dbReference type="Proteomes" id="UP000001064">
    <property type="component" value="Unassembled WGS sequence"/>
</dbReference>
<protein>
    <submittedName>
        <fullName evidence="1">Uncharacterized protein</fullName>
    </submittedName>
</protein>
<evidence type="ECO:0000313" key="1">
    <source>
        <dbReference type="EMBL" id="EGC37363.1"/>
    </source>
</evidence>
<evidence type="ECO:0000313" key="2">
    <source>
        <dbReference type="Proteomes" id="UP000001064"/>
    </source>
</evidence>
<organism evidence="1 2">
    <name type="scientific">Dictyostelium purpureum</name>
    <name type="common">Slime mold</name>
    <dbReference type="NCBI Taxonomy" id="5786"/>
    <lineage>
        <taxon>Eukaryota</taxon>
        <taxon>Amoebozoa</taxon>
        <taxon>Evosea</taxon>
        <taxon>Eumycetozoa</taxon>
        <taxon>Dictyostelia</taxon>
        <taxon>Dictyosteliales</taxon>
        <taxon>Dictyosteliaceae</taxon>
        <taxon>Dictyostelium</taxon>
    </lineage>
</organism>
<dbReference type="InParanoid" id="F0ZFD0"/>
<sequence length="221" mass="26086">MVMNISPSFQFFSNYFKSAWDFLSNHHTHNNKNHQQFFETININNNNNKNNNVCNSSVINDNSIIEMSYINNNVNSGNVYNNTNNENIDNLLFEEFHNNNIENNNNNNNNKEGIIESDNSINEIFKEEKELLSLVENNKEITQSNFYIYKVLSWFWGETICVDHRILGRYFGLSNKDLCYMERLFLNGINFELYTNKNQIIEFLNSIEKEKENFALEGQVL</sequence>
<dbReference type="FunCoup" id="F0ZFD0">
    <property type="interactions" value="937"/>
</dbReference>
<dbReference type="VEuPathDB" id="AmoebaDB:DICPUDRAFT_150062"/>
<dbReference type="AlphaFoldDB" id="F0ZFD0"/>
<dbReference type="GeneID" id="10499998"/>
<dbReference type="OMA" id="CYMERLF"/>
<name>F0ZFD0_DICPU</name>
<gene>
    <name evidence="1" type="ORF">DICPUDRAFT_150062</name>
</gene>
<keyword evidence="2" id="KW-1185">Reference proteome</keyword>